<comment type="caution">
    <text evidence="1">The sequence shown here is derived from an EMBL/GenBank/DDBJ whole genome shotgun (WGS) entry which is preliminary data.</text>
</comment>
<organism evidence="1 2">
    <name type="scientific">Planomicrobium okeanokoites</name>
    <name type="common">Planococcus okeanokoites</name>
    <name type="synonym">Flavobacterium okeanokoites</name>
    <dbReference type="NCBI Taxonomy" id="244"/>
    <lineage>
        <taxon>Bacteria</taxon>
        <taxon>Bacillati</taxon>
        <taxon>Bacillota</taxon>
        <taxon>Bacilli</taxon>
        <taxon>Bacillales</taxon>
        <taxon>Caryophanaceae</taxon>
        <taxon>Planomicrobium</taxon>
    </lineage>
</organism>
<sequence length="168" mass="19646">MREKKVRGRKRKTIGMVKQIEENTALYPTEFYNGYWHMHLPVGQGFISGGKTPGKIKRLSVQTLVDRVTHLISIKPDNKEKYRVVAAINLPDLWNSQLIVFKGDEYFEGFFDRNSAYQKWIPLSDHRDIQSEWGLTVREGLNIWGFEEVIDDEDGYYESEIWFVGELG</sequence>
<evidence type="ECO:0000313" key="1">
    <source>
        <dbReference type="EMBL" id="MFC3212401.1"/>
    </source>
</evidence>
<protein>
    <submittedName>
        <fullName evidence="1">DUF3916 domain-containing protein</fullName>
    </submittedName>
</protein>
<dbReference type="RefSeq" id="WP_117312906.1">
    <property type="nucleotide sequence ID" value="NZ_JBHRUJ010000017.1"/>
</dbReference>
<gene>
    <name evidence="1" type="ORF">ACFOEJ_15030</name>
</gene>
<dbReference type="EMBL" id="JBHRUJ010000017">
    <property type="protein sequence ID" value="MFC3212401.1"/>
    <property type="molecule type" value="Genomic_DNA"/>
</dbReference>
<evidence type="ECO:0000313" key="2">
    <source>
        <dbReference type="Proteomes" id="UP001595625"/>
    </source>
</evidence>
<name>A0ABV7KSL1_PLAOK</name>
<proteinExistence type="predicted"/>
<keyword evidence="2" id="KW-1185">Reference proteome</keyword>
<reference evidence="2" key="1">
    <citation type="journal article" date="2019" name="Int. J. Syst. Evol. Microbiol.">
        <title>The Global Catalogue of Microorganisms (GCM) 10K type strain sequencing project: providing services to taxonomists for standard genome sequencing and annotation.</title>
        <authorList>
            <consortium name="The Broad Institute Genomics Platform"/>
            <consortium name="The Broad Institute Genome Sequencing Center for Infectious Disease"/>
            <person name="Wu L."/>
            <person name="Ma J."/>
        </authorList>
    </citation>
    <scope>NUCLEOTIDE SEQUENCE [LARGE SCALE GENOMIC DNA]</scope>
    <source>
        <strain evidence="2">CCM 320</strain>
    </source>
</reference>
<accession>A0ABV7KSL1</accession>
<dbReference type="Pfam" id="PF13079">
    <property type="entry name" value="DUF3916"/>
    <property type="match status" value="1"/>
</dbReference>
<dbReference type="Proteomes" id="UP001595625">
    <property type="component" value="Unassembled WGS sequence"/>
</dbReference>
<dbReference type="InterPro" id="IPR025075">
    <property type="entry name" value="DUF3916"/>
</dbReference>